<proteinExistence type="predicted"/>
<dbReference type="InterPro" id="IPR040632">
    <property type="entry name" value="Sulfotransfer_4"/>
</dbReference>
<sequence length="308" mass="34719">MASSSQQSQGVVLPDRIVPMRVIVCGVHRTGTLSTLSLVRPLTEEGPASTQSPAKTQRHLGSAGIRNALWQLGFHDCYHMHTLIRDPSRAPEWVRAFEAKYAGQGSFTRADWDRLLGDCQAVCDVPAAFFGAELAEVYPEAKVIILNRDPEKWYDSVLNSIYTMTKPKGFLTKLSMFYSFLFDTHLQNMMRYSIALRKWVQRYDHGEDKDKALAWYKSQYEEFRERIPQERRIDYTITDGWAPLFKGDEEEEQSEGEQQPPIGGGEAGADQCCGLFDSVLTGLQRIRASLDEESCDVFTLGKVCGEAG</sequence>
<dbReference type="PANTHER" id="PTHR36978">
    <property type="entry name" value="P-LOOP CONTAINING NUCLEOTIDE TRIPHOSPHATE HYDROLASE"/>
    <property type="match status" value="1"/>
</dbReference>
<dbReference type="Pfam" id="PF17784">
    <property type="entry name" value="Sulfotransfer_4"/>
    <property type="match status" value="1"/>
</dbReference>
<evidence type="ECO:0000313" key="1">
    <source>
        <dbReference type="EMBL" id="KAF4466912.1"/>
    </source>
</evidence>
<dbReference type="PANTHER" id="PTHR36978:SF4">
    <property type="entry name" value="P-LOOP CONTAINING NUCLEOSIDE TRIPHOSPHATE HYDROLASE PROTEIN"/>
    <property type="match status" value="1"/>
</dbReference>
<name>A0A8H4LCI9_9HYPO</name>
<protein>
    <recommendedName>
        <fullName evidence="3">P-loop containing nucleoside triphosphate hydrolase protein</fullName>
    </recommendedName>
</protein>
<comment type="caution">
    <text evidence="1">The sequence shown here is derived from an EMBL/GenBank/DDBJ whole genome shotgun (WGS) entry which is preliminary data.</text>
</comment>
<gene>
    <name evidence="1" type="ORF">FALBO_6212</name>
</gene>
<evidence type="ECO:0000313" key="2">
    <source>
        <dbReference type="Proteomes" id="UP000554235"/>
    </source>
</evidence>
<dbReference type="EMBL" id="JAADYS010000808">
    <property type="protein sequence ID" value="KAF4466912.1"/>
    <property type="molecule type" value="Genomic_DNA"/>
</dbReference>
<dbReference type="InterPro" id="IPR027417">
    <property type="entry name" value="P-loop_NTPase"/>
</dbReference>
<dbReference type="Proteomes" id="UP000554235">
    <property type="component" value="Unassembled WGS sequence"/>
</dbReference>
<dbReference type="AlphaFoldDB" id="A0A8H4LCI9"/>
<dbReference type="Gene3D" id="3.40.50.300">
    <property type="entry name" value="P-loop containing nucleotide triphosphate hydrolases"/>
    <property type="match status" value="1"/>
</dbReference>
<dbReference type="OrthoDB" id="408152at2759"/>
<accession>A0A8H4LCI9</accession>
<organism evidence="1 2">
    <name type="scientific">Fusarium albosuccineum</name>
    <dbReference type="NCBI Taxonomy" id="1237068"/>
    <lineage>
        <taxon>Eukaryota</taxon>
        <taxon>Fungi</taxon>
        <taxon>Dikarya</taxon>
        <taxon>Ascomycota</taxon>
        <taxon>Pezizomycotina</taxon>
        <taxon>Sordariomycetes</taxon>
        <taxon>Hypocreomycetidae</taxon>
        <taxon>Hypocreales</taxon>
        <taxon>Nectriaceae</taxon>
        <taxon>Fusarium</taxon>
        <taxon>Fusarium decemcellulare species complex</taxon>
    </lineage>
</organism>
<evidence type="ECO:0008006" key="3">
    <source>
        <dbReference type="Google" id="ProtNLM"/>
    </source>
</evidence>
<keyword evidence="2" id="KW-1185">Reference proteome</keyword>
<reference evidence="1 2" key="1">
    <citation type="submission" date="2020-01" db="EMBL/GenBank/DDBJ databases">
        <title>Identification and distribution of gene clusters putatively required for synthesis of sphingolipid metabolism inhibitors in phylogenetically diverse species of the filamentous fungus Fusarium.</title>
        <authorList>
            <person name="Kim H.-S."/>
            <person name="Busman M."/>
            <person name="Brown D.W."/>
            <person name="Divon H."/>
            <person name="Uhlig S."/>
            <person name="Proctor R.H."/>
        </authorList>
    </citation>
    <scope>NUCLEOTIDE SEQUENCE [LARGE SCALE GENOMIC DNA]</scope>
    <source>
        <strain evidence="1 2">NRRL 20459</strain>
    </source>
</reference>
<dbReference type="SUPFAM" id="SSF52540">
    <property type="entry name" value="P-loop containing nucleoside triphosphate hydrolases"/>
    <property type="match status" value="1"/>
</dbReference>